<keyword evidence="1" id="KW-0732">Signal</keyword>
<sequence>MKTLITTVFTILISAFAMAQDLDPKSVPGIVKSTILLKFPDATNVKWEKEKDNYEASFTIDNKKQSALVDSSGNLLQSEIQITAGQLPNGIIQYVKSNYRRKKVKDITKITEPTGKVYFEVEIYKKDLIFDHKGNFIKEVME</sequence>
<comment type="caution">
    <text evidence="3">The sequence shown here is derived from an EMBL/GenBank/DDBJ whole genome shotgun (WGS) entry which is preliminary data.</text>
</comment>
<feature type="signal peptide" evidence="1">
    <location>
        <begin position="1"/>
        <end position="19"/>
    </location>
</feature>
<dbReference type="AlphaFoldDB" id="A0A9X2ZE37"/>
<dbReference type="RefSeq" id="WP_264205345.1">
    <property type="nucleotide sequence ID" value="NZ_JAOZEW010000004.1"/>
</dbReference>
<dbReference type="InterPro" id="IPR021533">
    <property type="entry name" value="PepSY-like"/>
</dbReference>
<name>A0A9X2ZE37_9FLAO</name>
<dbReference type="Gene3D" id="3.10.450.360">
    <property type="match status" value="1"/>
</dbReference>
<dbReference type="EMBL" id="JAOZEW010000004">
    <property type="protein sequence ID" value="MCV9927171.1"/>
    <property type="molecule type" value="Genomic_DNA"/>
</dbReference>
<feature type="domain" description="Putative beta-lactamase-inhibitor-like PepSY-like" evidence="2">
    <location>
        <begin position="73"/>
        <end position="138"/>
    </location>
</feature>
<organism evidence="3 4">
    <name type="scientific">Flavobacterium shii</name>
    <dbReference type="NCBI Taxonomy" id="2987687"/>
    <lineage>
        <taxon>Bacteria</taxon>
        <taxon>Pseudomonadati</taxon>
        <taxon>Bacteroidota</taxon>
        <taxon>Flavobacteriia</taxon>
        <taxon>Flavobacteriales</taxon>
        <taxon>Flavobacteriaceae</taxon>
        <taxon>Flavobacterium</taxon>
    </lineage>
</organism>
<evidence type="ECO:0000256" key="1">
    <source>
        <dbReference type="SAM" id="SignalP"/>
    </source>
</evidence>
<dbReference type="Pfam" id="PF11396">
    <property type="entry name" value="PepSY_like"/>
    <property type="match status" value="1"/>
</dbReference>
<gene>
    <name evidence="3" type="ORF">OIU83_05885</name>
</gene>
<feature type="chain" id="PRO_5040840800" evidence="1">
    <location>
        <begin position="20"/>
        <end position="142"/>
    </location>
</feature>
<dbReference type="SUPFAM" id="SSF160574">
    <property type="entry name" value="BT0923-like"/>
    <property type="match status" value="1"/>
</dbReference>
<protein>
    <submittedName>
        <fullName evidence="3">PepSY-like domain-containing protein</fullName>
    </submittedName>
</protein>
<evidence type="ECO:0000313" key="4">
    <source>
        <dbReference type="Proteomes" id="UP001151079"/>
    </source>
</evidence>
<reference evidence="3" key="1">
    <citation type="submission" date="2022-10" db="EMBL/GenBank/DDBJ databases">
        <title>Two novel species of Flavobacterium.</title>
        <authorList>
            <person name="Liu Q."/>
            <person name="Xin Y.-H."/>
        </authorList>
    </citation>
    <scope>NUCLEOTIDE SEQUENCE</scope>
    <source>
        <strain evidence="3">LS1R49</strain>
    </source>
</reference>
<evidence type="ECO:0000259" key="2">
    <source>
        <dbReference type="Pfam" id="PF11396"/>
    </source>
</evidence>
<dbReference type="Proteomes" id="UP001151079">
    <property type="component" value="Unassembled WGS sequence"/>
</dbReference>
<keyword evidence="4" id="KW-1185">Reference proteome</keyword>
<accession>A0A9X2ZE37</accession>
<proteinExistence type="predicted"/>
<evidence type="ECO:0000313" key="3">
    <source>
        <dbReference type="EMBL" id="MCV9927171.1"/>
    </source>
</evidence>